<evidence type="ECO:0000256" key="3">
    <source>
        <dbReference type="ARBA" id="ARBA00023163"/>
    </source>
</evidence>
<dbReference type="EMBL" id="FUYE01000009">
    <property type="protein sequence ID" value="SKA99373.1"/>
    <property type="molecule type" value="Genomic_DNA"/>
</dbReference>
<dbReference type="RefSeq" id="WP_078814238.1">
    <property type="nucleotide sequence ID" value="NZ_FUYE01000009.1"/>
</dbReference>
<accession>A0A1T4YCF2</accession>
<keyword evidence="6" id="KW-1185">Reference proteome</keyword>
<keyword evidence="3" id="KW-0804">Transcription</keyword>
<dbReference type="OrthoDB" id="9791143at2"/>
<keyword evidence="1" id="KW-0805">Transcription regulation</keyword>
<evidence type="ECO:0000256" key="1">
    <source>
        <dbReference type="ARBA" id="ARBA00023015"/>
    </source>
</evidence>
<dbReference type="Pfam" id="PF01638">
    <property type="entry name" value="HxlR"/>
    <property type="match status" value="1"/>
</dbReference>
<evidence type="ECO:0000313" key="5">
    <source>
        <dbReference type="EMBL" id="SKA99373.1"/>
    </source>
</evidence>
<dbReference type="InterPro" id="IPR002577">
    <property type="entry name" value="HTH_HxlR"/>
</dbReference>
<dbReference type="PANTHER" id="PTHR33204">
    <property type="entry name" value="TRANSCRIPTIONAL REGULATOR, MARR FAMILY"/>
    <property type="match status" value="1"/>
</dbReference>
<gene>
    <name evidence="5" type="ORF">SAMN02745166_02921</name>
</gene>
<dbReference type="PANTHER" id="PTHR33204:SF37">
    <property type="entry name" value="HTH-TYPE TRANSCRIPTIONAL REGULATOR YODB"/>
    <property type="match status" value="1"/>
</dbReference>
<organism evidence="5 6">
    <name type="scientific">Prosthecobacter debontii</name>
    <dbReference type="NCBI Taxonomy" id="48467"/>
    <lineage>
        <taxon>Bacteria</taxon>
        <taxon>Pseudomonadati</taxon>
        <taxon>Verrucomicrobiota</taxon>
        <taxon>Verrucomicrobiia</taxon>
        <taxon>Verrucomicrobiales</taxon>
        <taxon>Verrucomicrobiaceae</taxon>
        <taxon>Prosthecobacter</taxon>
    </lineage>
</organism>
<dbReference type="PROSITE" id="PS51118">
    <property type="entry name" value="HTH_HXLR"/>
    <property type="match status" value="1"/>
</dbReference>
<proteinExistence type="predicted"/>
<reference evidence="6" key="1">
    <citation type="submission" date="2017-02" db="EMBL/GenBank/DDBJ databases">
        <authorList>
            <person name="Varghese N."/>
            <person name="Submissions S."/>
        </authorList>
    </citation>
    <scope>NUCLEOTIDE SEQUENCE [LARGE SCALE GENOMIC DNA]</scope>
    <source>
        <strain evidence="6">ATCC 700200</strain>
    </source>
</reference>
<dbReference type="InterPro" id="IPR036388">
    <property type="entry name" value="WH-like_DNA-bd_sf"/>
</dbReference>
<name>A0A1T4YCF2_9BACT</name>
<dbReference type="AlphaFoldDB" id="A0A1T4YCF2"/>
<keyword evidence="2" id="KW-0238">DNA-binding</keyword>
<dbReference type="Gene3D" id="1.10.10.10">
    <property type="entry name" value="Winged helix-like DNA-binding domain superfamily/Winged helix DNA-binding domain"/>
    <property type="match status" value="1"/>
</dbReference>
<evidence type="ECO:0000259" key="4">
    <source>
        <dbReference type="PROSITE" id="PS51118"/>
    </source>
</evidence>
<evidence type="ECO:0000256" key="2">
    <source>
        <dbReference type="ARBA" id="ARBA00023125"/>
    </source>
</evidence>
<dbReference type="SUPFAM" id="SSF46785">
    <property type="entry name" value="Winged helix' DNA-binding domain"/>
    <property type="match status" value="1"/>
</dbReference>
<dbReference type="InterPro" id="IPR036390">
    <property type="entry name" value="WH_DNA-bd_sf"/>
</dbReference>
<evidence type="ECO:0000313" key="6">
    <source>
        <dbReference type="Proteomes" id="UP000190774"/>
    </source>
</evidence>
<protein>
    <submittedName>
        <fullName evidence="5">Transcriptional regulator, HxlR family</fullName>
    </submittedName>
</protein>
<feature type="domain" description="HTH hxlR-type" evidence="4">
    <location>
        <begin position="20"/>
        <end position="118"/>
    </location>
</feature>
<dbReference type="Proteomes" id="UP000190774">
    <property type="component" value="Unassembled WGS sequence"/>
</dbReference>
<sequence>MPSRSSAASSSASSPRRSPCPVACSLDIFGDRWSLLIIRDLLLGRSRFKDFTASPEGIPTNILSDRLEKLQAHGILTHVPVPEGGKRLAYALTDKGQALRPILRAMREWGLQWEPGTEAKMVPQH</sequence>
<dbReference type="GO" id="GO:0003677">
    <property type="term" value="F:DNA binding"/>
    <property type="evidence" value="ECO:0007669"/>
    <property type="project" value="UniProtKB-KW"/>
</dbReference>